<dbReference type="AlphaFoldDB" id="A0A0F9WC99"/>
<protein>
    <submittedName>
        <fullName evidence="1">Uncharacterized protein</fullName>
    </submittedName>
</protein>
<reference evidence="1 2" key="1">
    <citation type="journal article" date="2015" name="Environ. Microbiol.">
        <title>Genome analyses suggest the presence of polyploidy and recent human-driven expansions in eight global populations of the honeybee pathogen Nosema ceranae.</title>
        <authorList>
            <person name="Pelin A."/>
            <person name="Selman M."/>
            <person name="Aris-Brosou S."/>
            <person name="Farinelli L."/>
            <person name="Corradi N."/>
        </authorList>
    </citation>
    <scope>NUCLEOTIDE SEQUENCE [LARGE SCALE GENOMIC DNA]</scope>
    <source>
        <strain evidence="1 2">PA08 1199</strain>
    </source>
</reference>
<sequence>MQYYYSRIIVSIVGLKKCISQKPDRILKKEMCMVFWRIKKLNMSLE</sequence>
<dbReference type="GeneID" id="36320084"/>
<dbReference type="EMBL" id="JPQZ01000031">
    <property type="protein sequence ID" value="KKO75136.1"/>
    <property type="molecule type" value="Genomic_DNA"/>
</dbReference>
<evidence type="ECO:0000313" key="1">
    <source>
        <dbReference type="EMBL" id="KKO75136.1"/>
    </source>
</evidence>
<dbReference type="VEuPathDB" id="MicrosporidiaDB:AAJ76_3100041466"/>
<dbReference type="Proteomes" id="UP000034350">
    <property type="component" value="Unassembled WGS sequence"/>
</dbReference>
<name>A0A0F9WC99_9MICR</name>
<comment type="caution">
    <text evidence="1">The sequence shown here is derived from an EMBL/GenBank/DDBJ whole genome shotgun (WGS) entry which is preliminary data.</text>
</comment>
<evidence type="ECO:0000313" key="2">
    <source>
        <dbReference type="Proteomes" id="UP000034350"/>
    </source>
</evidence>
<dbReference type="RefSeq" id="XP_024330878.1">
    <property type="nucleotide sequence ID" value="XM_024475151.1"/>
</dbReference>
<proteinExistence type="predicted"/>
<gene>
    <name evidence="1" type="ORF">AAJ76_3100041466</name>
</gene>
<keyword evidence="2" id="KW-1185">Reference proteome</keyword>
<accession>A0A0F9WC99</accession>
<organism evidence="1 2">
    <name type="scientific">Vairimorpha ceranae</name>
    <dbReference type="NCBI Taxonomy" id="40302"/>
    <lineage>
        <taxon>Eukaryota</taxon>
        <taxon>Fungi</taxon>
        <taxon>Fungi incertae sedis</taxon>
        <taxon>Microsporidia</taxon>
        <taxon>Nosematidae</taxon>
        <taxon>Vairimorpha</taxon>
    </lineage>
</organism>